<dbReference type="Gene3D" id="2.170.16.10">
    <property type="entry name" value="Hedgehog/Intein (Hint) domain"/>
    <property type="match status" value="3"/>
</dbReference>
<sequence>MGKKKLNLTENARIVLKKRYLAKDAEGKIIETPEDMLERVSKAIAEAEKKYGGDVEKRAEEFYNLMADLKFMPNSPTLMNAGRDLGQLSACFVLPVEDSMEGIFDSIKSAALIHKSGGGTGFSFSRLRPRGATVKSTGGVASGPISFMKVFNSATEAVKQGGTRRGANMGILRVDHPDILEFIQCKKNDKDITNFNISVAITDKFMEALKKDENYELIDPHTGKVTGTLKAREVFDLIVDMAWNNGEPGIIFIDRMNEKNPTPEAGEIESTNPCVTGDTWVATEHGLVPAASLKVGDKIVTPLGLKPITAVYNYGVQDIFEVKMKNGFSLKATKDHKLQTVDGQWVPVEQLKPGDRLRIFGTFAFPENQVLPKDFEVINLRQRTGWLLPLEFSDEYGFILGILVGNGYYSTASAMYFGQDEADLLEQTKGILDSWRIQYHIRMRDKTTVLELPKGIRRVWKAFGAVPGRSRNRRVPKAIFQAPRSVVTAFLSAFFACSGSVDNEGGIRATSASGELVQEIQLLLQGLGIKSRIRQQSMKKASSFGSYRDISGQEHTYTFGDYYEILIPPSFSIKFMSEVGMASTRKVLTLFERRAGKHNNIENSEIQGVSWDEVESIKFIGQEEVFDVTEPETFTWITNGFVSYDCGEQPLLPYESCFASDTRIMTDKGWETVEEAYERQSRGELVSVYTDGLMTNEKDLALRPATVVPIGERDIVTVELQNGQRLRVTPDHKILTQRGWVTADSLTEKDFVCLMERQRSRVKSVTPAGRAYVYDVSEPVTHSLIAEGMIVHNCNLGSINLAKFVKTGDEGQKEIDFEGLKYAVHTAVRFLDDVIDVNRYPLPEIEKMTLANRKIGLGVMGFADMLIELGIPYNSDKAVEIAEKVMGFIQEESKKASEELAKERGTFPNWEKSIYGPGGISPGGRKLRNATTTTIAPTGTISIIAGASSGIEPLFALAFERHVLDNQRLVEVHPIFEEEMKKRGLYSRKLMEKVAAAGSLKEIEELPEDVKKIYVTAHDISPEWHIKIQAAFQKYTDNAVSKTVNFPHSATREDVKNVYLMAYELGCKGVTIYRDGSREEQVLNKGAVKTDNQAHAQNPEMNPAGGGLSGGDGKQVRAGKAGGVSAVTQPKEDSGASGGKSGEETGLYGPYCETCEYRREIKPRPRPGITYGNTEKVKIGCGNLYITVNSDENGICEVFTNLGRAGGCPSQSEATSRLISLALRSGINVKSIVEQLKGIRCHSTLRQMAHNKEIKVLSCPDAIGKAIERSIGKKLVPNGSSIEIIDKTYIENDDANDNNDRQPGPDHDETACSGEDCICGDLSTHKKNGADCPECGSPLEHESGCVMCRSCGYSKCG</sequence>
<keyword evidence="6" id="KW-0068">Autocatalytic cleavage</keyword>
<dbReference type="EMBL" id="CP033169">
    <property type="protein sequence ID" value="AYO31944.1"/>
    <property type="molecule type" value="Genomic_DNA"/>
</dbReference>
<dbReference type="GO" id="GO:0016539">
    <property type="term" value="P:intein-mediated protein splicing"/>
    <property type="evidence" value="ECO:0007669"/>
    <property type="project" value="InterPro"/>
</dbReference>
<comment type="catalytic activity">
    <reaction evidence="13 14">
        <text>a 2'-deoxyribonucleoside 5'-diphosphate + [thioredoxin]-disulfide + H2O = a ribonucleoside 5'-diphosphate + [thioredoxin]-dithiol</text>
        <dbReference type="Rhea" id="RHEA:23252"/>
        <dbReference type="Rhea" id="RHEA-COMP:10698"/>
        <dbReference type="Rhea" id="RHEA-COMP:10700"/>
        <dbReference type="ChEBI" id="CHEBI:15377"/>
        <dbReference type="ChEBI" id="CHEBI:29950"/>
        <dbReference type="ChEBI" id="CHEBI:50058"/>
        <dbReference type="ChEBI" id="CHEBI:57930"/>
        <dbReference type="ChEBI" id="CHEBI:73316"/>
        <dbReference type="EC" id="1.17.4.1"/>
    </reaction>
</comment>
<dbReference type="SMART" id="SM00306">
    <property type="entry name" value="HintN"/>
    <property type="match status" value="2"/>
</dbReference>
<dbReference type="InterPro" id="IPR024434">
    <property type="entry name" value="TSCPD_dom"/>
</dbReference>
<dbReference type="SUPFAM" id="SSF51998">
    <property type="entry name" value="PFL-like glycyl radical enzymes"/>
    <property type="match status" value="1"/>
</dbReference>
<dbReference type="Pfam" id="PF02867">
    <property type="entry name" value="Ribonuc_red_lgC"/>
    <property type="match status" value="1"/>
</dbReference>
<dbReference type="InterPro" id="IPR004860">
    <property type="entry name" value="LAGLIDADG_dom"/>
</dbReference>
<evidence type="ECO:0000256" key="5">
    <source>
        <dbReference type="ARBA" id="ARBA00022741"/>
    </source>
</evidence>
<keyword evidence="11" id="KW-0170">Cobalt</keyword>
<gene>
    <name evidence="17" type="ORF">D2962_16235</name>
</gene>
<evidence type="ECO:0000256" key="14">
    <source>
        <dbReference type="RuleBase" id="RU003410"/>
    </source>
</evidence>
<evidence type="ECO:0000256" key="10">
    <source>
        <dbReference type="ARBA" id="ARBA00023157"/>
    </source>
</evidence>
<dbReference type="SUPFAM" id="SSF55608">
    <property type="entry name" value="Homing endonucleases"/>
    <property type="match status" value="1"/>
</dbReference>
<evidence type="ECO:0000256" key="6">
    <source>
        <dbReference type="ARBA" id="ARBA00022813"/>
    </source>
</evidence>
<dbReference type="NCBIfam" id="TIGR01445">
    <property type="entry name" value="intein_Nterm"/>
    <property type="match status" value="1"/>
</dbReference>
<dbReference type="CDD" id="cd20336">
    <property type="entry name" value="Rcat_RBR"/>
    <property type="match status" value="1"/>
</dbReference>
<dbReference type="SUPFAM" id="SSF51294">
    <property type="entry name" value="Hedgehog/intein (Hint) domain"/>
    <property type="match status" value="2"/>
</dbReference>
<evidence type="ECO:0000256" key="3">
    <source>
        <dbReference type="ARBA" id="ARBA00022628"/>
    </source>
</evidence>
<evidence type="ECO:0000256" key="9">
    <source>
        <dbReference type="ARBA" id="ARBA00023116"/>
    </source>
</evidence>
<dbReference type="SMART" id="SM00305">
    <property type="entry name" value="HintC"/>
    <property type="match status" value="2"/>
</dbReference>
<dbReference type="InterPro" id="IPR004042">
    <property type="entry name" value="Intein_endonuc_central"/>
</dbReference>
<dbReference type="NCBIfam" id="TIGR01443">
    <property type="entry name" value="intein_Cterm"/>
    <property type="match status" value="1"/>
</dbReference>
<comment type="similarity">
    <text evidence="2">Belongs to the ribonucleoside diphosphate reductase class-2 family.</text>
</comment>
<dbReference type="EC" id="1.17.4.1" evidence="14"/>
<dbReference type="PROSITE" id="PS50818">
    <property type="entry name" value="INTEIN_C_TER"/>
    <property type="match status" value="1"/>
</dbReference>
<keyword evidence="7" id="KW-0651">Protein splicing</keyword>
<evidence type="ECO:0000256" key="2">
    <source>
        <dbReference type="ARBA" id="ARBA00007405"/>
    </source>
</evidence>
<comment type="similarity">
    <text evidence="14">Belongs to the ribonucleoside diphosphate reductase large chain family.</text>
</comment>
<keyword evidence="3" id="KW-0846">Cobalamin</keyword>
<dbReference type="GO" id="GO:0004519">
    <property type="term" value="F:endonuclease activity"/>
    <property type="evidence" value="ECO:0007669"/>
    <property type="project" value="InterPro"/>
</dbReference>
<dbReference type="GO" id="GO:0009263">
    <property type="term" value="P:deoxyribonucleotide biosynthetic process"/>
    <property type="evidence" value="ECO:0007669"/>
    <property type="project" value="UniProtKB-KW"/>
</dbReference>
<dbReference type="InterPro" id="IPR030934">
    <property type="entry name" value="Intein_C"/>
</dbReference>
<evidence type="ECO:0000256" key="13">
    <source>
        <dbReference type="ARBA" id="ARBA00047754"/>
    </source>
</evidence>
<evidence type="ECO:0000313" key="17">
    <source>
        <dbReference type="EMBL" id="AYO31944.1"/>
    </source>
</evidence>
<dbReference type="GO" id="GO:0005524">
    <property type="term" value="F:ATP binding"/>
    <property type="evidence" value="ECO:0007669"/>
    <property type="project" value="InterPro"/>
</dbReference>
<evidence type="ECO:0000256" key="15">
    <source>
        <dbReference type="SAM" id="MobiDB-lite"/>
    </source>
</evidence>
<dbReference type="Gene3D" id="3.20.70.20">
    <property type="match status" value="2"/>
</dbReference>
<name>A0A3G2R8T0_9FIRM</name>
<dbReference type="InterPro" id="IPR003586">
    <property type="entry name" value="Hint_dom_C"/>
</dbReference>
<evidence type="ECO:0000256" key="1">
    <source>
        <dbReference type="ARBA" id="ARBA00001922"/>
    </source>
</evidence>
<dbReference type="Pfam" id="PF14528">
    <property type="entry name" value="LAGLIDADG_3"/>
    <property type="match status" value="1"/>
</dbReference>
<keyword evidence="18" id="KW-1185">Reference proteome</keyword>
<dbReference type="InterPro" id="IPR050862">
    <property type="entry name" value="RdRp_reductase_class-2"/>
</dbReference>
<dbReference type="Pfam" id="PF12637">
    <property type="entry name" value="TSCPD"/>
    <property type="match status" value="1"/>
</dbReference>
<dbReference type="PRINTS" id="PR00379">
    <property type="entry name" value="INTEIN"/>
</dbReference>
<keyword evidence="4" id="KW-0237">DNA synthesis</keyword>
<dbReference type="CDD" id="cd02888">
    <property type="entry name" value="RNR_II_dimer"/>
    <property type="match status" value="1"/>
</dbReference>
<dbReference type="Pfam" id="PF14890">
    <property type="entry name" value="Intein_splicing"/>
    <property type="match status" value="1"/>
</dbReference>
<dbReference type="InterPro" id="IPR006142">
    <property type="entry name" value="INTEIN"/>
</dbReference>
<evidence type="ECO:0000256" key="8">
    <source>
        <dbReference type="ARBA" id="ARBA00023002"/>
    </source>
</evidence>
<dbReference type="PROSITE" id="PS50817">
    <property type="entry name" value="INTEIN_N_TER"/>
    <property type="match status" value="2"/>
</dbReference>
<keyword evidence="8 14" id="KW-0560">Oxidoreductase</keyword>
<dbReference type="PANTHER" id="PTHR43371:SF1">
    <property type="entry name" value="RIBONUCLEOSIDE-DIPHOSPHATE REDUCTASE"/>
    <property type="match status" value="1"/>
</dbReference>
<dbReference type="InterPro" id="IPR013344">
    <property type="entry name" value="RNR_NrdJ/NrdZ"/>
</dbReference>
<dbReference type="InterPro" id="IPR003587">
    <property type="entry name" value="Hint_dom_N"/>
</dbReference>
<protein>
    <recommendedName>
        <fullName evidence="14">Ribonucleoside-diphosphate reductase</fullName>
        <ecNumber evidence="14">1.17.4.1</ecNumber>
    </recommendedName>
</protein>
<dbReference type="CDD" id="cd00081">
    <property type="entry name" value="Hint"/>
    <property type="match status" value="2"/>
</dbReference>
<dbReference type="InterPro" id="IPR008926">
    <property type="entry name" value="RNR_R1-su_N"/>
</dbReference>
<proteinExistence type="inferred from homology"/>
<dbReference type="PANTHER" id="PTHR43371">
    <property type="entry name" value="VITAMIN B12-DEPENDENT RIBONUCLEOTIDE REDUCTASE"/>
    <property type="match status" value="1"/>
</dbReference>
<keyword evidence="10" id="KW-1015">Disulfide bond</keyword>
<feature type="compositionally biased region" description="Polar residues" evidence="15">
    <location>
        <begin position="1090"/>
        <end position="1100"/>
    </location>
</feature>
<dbReference type="InterPro" id="IPR027434">
    <property type="entry name" value="Homing_endonucl"/>
</dbReference>
<evidence type="ECO:0000259" key="16">
    <source>
        <dbReference type="PROSITE" id="PS50819"/>
    </source>
</evidence>
<dbReference type="InterPro" id="IPR013509">
    <property type="entry name" value="RNR_lsu_N"/>
</dbReference>
<dbReference type="UniPathway" id="UPA00326"/>
<dbReference type="Proteomes" id="UP000280960">
    <property type="component" value="Chromosome"/>
</dbReference>
<dbReference type="Pfam" id="PF00317">
    <property type="entry name" value="Ribonuc_red_lgN"/>
    <property type="match status" value="1"/>
</dbReference>
<evidence type="ECO:0000256" key="4">
    <source>
        <dbReference type="ARBA" id="ARBA00022634"/>
    </source>
</evidence>
<keyword evidence="5" id="KW-0547">Nucleotide-binding</keyword>
<feature type="region of interest" description="Disordered" evidence="15">
    <location>
        <begin position="1088"/>
        <end position="1143"/>
    </location>
</feature>
<dbReference type="Gene3D" id="3.10.28.10">
    <property type="entry name" value="Homing endonucleases"/>
    <property type="match status" value="1"/>
</dbReference>
<dbReference type="KEGG" id="bacg:D2962_16235"/>
<reference evidence="17 18" key="1">
    <citation type="submission" date="2018-10" db="EMBL/GenBank/DDBJ databases">
        <authorList>
            <person name="Zhang X."/>
        </authorList>
    </citation>
    <scope>NUCLEOTIDE SEQUENCE [LARGE SCALE GENOMIC DNA]</scope>
    <source>
        <strain evidence="17 18">SK-G1</strain>
    </source>
</reference>
<organism evidence="17 18">
    <name type="scientific">Biomaibacter acetigenes</name>
    <dbReference type="NCBI Taxonomy" id="2316383"/>
    <lineage>
        <taxon>Bacteria</taxon>
        <taxon>Bacillati</taxon>
        <taxon>Bacillota</taxon>
        <taxon>Clostridia</taxon>
        <taxon>Thermosediminibacterales</taxon>
        <taxon>Tepidanaerobacteraceae</taxon>
        <taxon>Biomaibacter</taxon>
    </lineage>
</organism>
<feature type="domain" description="DOD-type homing endonuclease" evidence="16">
    <location>
        <begin position="399"/>
        <end position="529"/>
    </location>
</feature>
<dbReference type="InterPro" id="IPR000788">
    <property type="entry name" value="RNR_lg_C"/>
</dbReference>
<feature type="compositionally biased region" description="Gly residues" evidence="15">
    <location>
        <begin position="1104"/>
        <end position="1113"/>
    </location>
</feature>
<dbReference type="SUPFAM" id="SSF48168">
    <property type="entry name" value="R1 subunit of ribonucleotide reductase, N-terminal domain"/>
    <property type="match status" value="1"/>
</dbReference>
<dbReference type="GO" id="GO:0004748">
    <property type="term" value="F:ribonucleoside-diphosphate reductase activity, thioredoxin disulfide as acceptor"/>
    <property type="evidence" value="ECO:0007669"/>
    <property type="project" value="UniProtKB-EC"/>
</dbReference>
<dbReference type="GO" id="GO:0031419">
    <property type="term" value="F:cobalamin binding"/>
    <property type="evidence" value="ECO:0007669"/>
    <property type="project" value="UniProtKB-KW"/>
</dbReference>
<accession>A0A3G2R8T0</accession>
<comment type="cofactor">
    <cofactor evidence="1">
        <name>adenosylcob(III)alamin</name>
        <dbReference type="ChEBI" id="CHEBI:18408"/>
    </cofactor>
</comment>
<dbReference type="PROSITE" id="PS50819">
    <property type="entry name" value="INTEIN_ENDONUCLEASE"/>
    <property type="match status" value="1"/>
</dbReference>
<dbReference type="GO" id="GO:0071897">
    <property type="term" value="P:DNA biosynthetic process"/>
    <property type="evidence" value="ECO:0007669"/>
    <property type="project" value="UniProtKB-KW"/>
</dbReference>
<dbReference type="InterPro" id="IPR006141">
    <property type="entry name" value="Intein_N"/>
</dbReference>
<evidence type="ECO:0000256" key="11">
    <source>
        <dbReference type="ARBA" id="ARBA00023285"/>
    </source>
</evidence>
<evidence type="ECO:0000256" key="12">
    <source>
        <dbReference type="ARBA" id="ARBA00025437"/>
    </source>
</evidence>
<comment type="function">
    <text evidence="14">Provides the precursors necessary for DNA synthesis. Catalyzes the biosynthesis of deoxyribonucleotides from the corresponding ribonucleotides.</text>
</comment>
<comment type="function">
    <text evidence="12">Catalyzes the reduction of ribonucleotides to deoxyribonucleotides. May function to provide a pool of deoxyribonucleotide precursors for DNA repair during oxygen limitation and/or for immediate growth after restoration of oxygen.</text>
</comment>
<evidence type="ECO:0000256" key="7">
    <source>
        <dbReference type="ARBA" id="ARBA00023000"/>
    </source>
</evidence>
<evidence type="ECO:0000313" key="18">
    <source>
        <dbReference type="Proteomes" id="UP000280960"/>
    </source>
</evidence>
<dbReference type="InterPro" id="IPR036844">
    <property type="entry name" value="Hint_dom_sf"/>
</dbReference>
<keyword evidence="9 14" id="KW-0215">Deoxyribonucleotide synthesis</keyword>